<evidence type="ECO:0000256" key="9">
    <source>
        <dbReference type="HAMAP-Rule" id="MF_00135"/>
    </source>
</evidence>
<evidence type="ECO:0000256" key="8">
    <source>
        <dbReference type="ARBA" id="ARBA00023235"/>
    </source>
</evidence>
<comment type="catalytic activity">
    <reaction evidence="1 9">
        <text>N-(5-phospho-beta-D-ribosyl)anthranilate = 1-(2-carboxyphenylamino)-1-deoxy-D-ribulose 5-phosphate</text>
        <dbReference type="Rhea" id="RHEA:21540"/>
        <dbReference type="ChEBI" id="CHEBI:18277"/>
        <dbReference type="ChEBI" id="CHEBI:58613"/>
        <dbReference type="EC" id="5.3.1.24"/>
    </reaction>
</comment>
<dbReference type="InterPro" id="IPR013785">
    <property type="entry name" value="Aldolase_TIM"/>
</dbReference>
<name>A0AAE4HX04_9ENTE</name>
<dbReference type="Pfam" id="PF00697">
    <property type="entry name" value="PRAI"/>
    <property type="match status" value="1"/>
</dbReference>
<keyword evidence="8 9" id="KW-0413">Isomerase</keyword>
<dbReference type="GO" id="GO:0000162">
    <property type="term" value="P:L-tryptophan biosynthetic process"/>
    <property type="evidence" value="ECO:0007669"/>
    <property type="project" value="UniProtKB-UniRule"/>
</dbReference>
<dbReference type="Gene3D" id="3.20.20.70">
    <property type="entry name" value="Aldolase class I"/>
    <property type="match status" value="1"/>
</dbReference>
<dbReference type="EMBL" id="JARQAZ010000001">
    <property type="protein sequence ID" value="MDT2769413.1"/>
    <property type="molecule type" value="Genomic_DNA"/>
</dbReference>
<comment type="pathway">
    <text evidence="2 9">Amino-acid biosynthesis; L-tryptophan biosynthesis; L-tryptophan from chorismate: step 3/5.</text>
</comment>
<protein>
    <recommendedName>
        <fullName evidence="4 9">N-(5'-phosphoribosyl)anthranilate isomerase</fullName>
        <shortName evidence="9">PRAI</shortName>
        <ecNumber evidence="3 9">5.3.1.24</ecNumber>
    </recommendedName>
</protein>
<comment type="caution">
    <text evidence="11">The sequence shown here is derived from an EMBL/GenBank/DDBJ whole genome shotgun (WGS) entry which is preliminary data.</text>
</comment>
<feature type="domain" description="N-(5'phosphoribosyl) anthranilate isomerase (PRAI)" evidence="10">
    <location>
        <begin position="4"/>
        <end position="191"/>
    </location>
</feature>
<evidence type="ECO:0000313" key="11">
    <source>
        <dbReference type="EMBL" id="MDT2735565.1"/>
    </source>
</evidence>
<dbReference type="RefSeq" id="WP_311796288.1">
    <property type="nucleotide sequence ID" value="NZ_JARQAI010000001.1"/>
</dbReference>
<dbReference type="PANTHER" id="PTHR42894">
    <property type="entry name" value="N-(5'-PHOSPHORIBOSYL)ANTHRANILATE ISOMERASE"/>
    <property type="match status" value="1"/>
</dbReference>
<dbReference type="InterPro" id="IPR001240">
    <property type="entry name" value="PRAI_dom"/>
</dbReference>
<organism evidence="11 13">
    <name type="scientific">Enterococcus pseudoavium</name>
    <dbReference type="NCBI Taxonomy" id="44007"/>
    <lineage>
        <taxon>Bacteria</taxon>
        <taxon>Bacillati</taxon>
        <taxon>Bacillota</taxon>
        <taxon>Bacilli</taxon>
        <taxon>Lactobacillales</taxon>
        <taxon>Enterococcaceae</taxon>
        <taxon>Enterococcus</taxon>
    </lineage>
</organism>
<evidence type="ECO:0000256" key="3">
    <source>
        <dbReference type="ARBA" id="ARBA00012572"/>
    </source>
</evidence>
<gene>
    <name evidence="9" type="primary">trpF</name>
    <name evidence="11" type="ORF">P7H00_00270</name>
    <name evidence="12" type="ORF">P7H46_01020</name>
</gene>
<keyword evidence="14" id="KW-1185">Reference proteome</keyword>
<accession>A0AAE4HX04</accession>
<sequence length="211" mass="23028">MTQIKICGLKKRPAIAAAVAAGAEYLGFVFADSPRQITPEEVQHLTSDLPEKIKKVGVFVSPTKQEVEETVEIAGLDLIQIHGETELTALSRPIIRAFSSEEQGKYVLREYPYLLLDAPPAKLMGGNGRTFDWQLIDQSQLIKEKLWLAGGLTPENVGDAMRFFNPQAVDVSSGVETAGEKDLAKIQAFCQAVKAADEKLLETTRKTITGG</sequence>
<evidence type="ECO:0000256" key="7">
    <source>
        <dbReference type="ARBA" id="ARBA00023141"/>
    </source>
</evidence>
<dbReference type="InterPro" id="IPR044643">
    <property type="entry name" value="TrpF_fam"/>
</dbReference>
<dbReference type="CDD" id="cd00405">
    <property type="entry name" value="PRAI"/>
    <property type="match status" value="1"/>
</dbReference>
<evidence type="ECO:0000259" key="10">
    <source>
        <dbReference type="Pfam" id="PF00697"/>
    </source>
</evidence>
<dbReference type="NCBIfam" id="NF002300">
    <property type="entry name" value="PRK01222.1-7"/>
    <property type="match status" value="1"/>
</dbReference>
<keyword evidence="6 9" id="KW-0822">Tryptophan biosynthesis</keyword>
<evidence type="ECO:0000256" key="6">
    <source>
        <dbReference type="ARBA" id="ARBA00022822"/>
    </source>
</evidence>
<reference evidence="11 14" key="1">
    <citation type="submission" date="2023-03" db="EMBL/GenBank/DDBJ databases">
        <authorList>
            <person name="Shen W."/>
            <person name="Cai J."/>
        </authorList>
    </citation>
    <scope>NUCLEOTIDE SEQUENCE</scope>
    <source>
        <strain evidence="11">P69-2</strain>
        <strain evidence="12 14">Y59</strain>
    </source>
</reference>
<dbReference type="GO" id="GO:0004640">
    <property type="term" value="F:phosphoribosylanthranilate isomerase activity"/>
    <property type="evidence" value="ECO:0007669"/>
    <property type="project" value="UniProtKB-UniRule"/>
</dbReference>
<dbReference type="PANTHER" id="PTHR42894:SF1">
    <property type="entry name" value="N-(5'-PHOSPHORIBOSYL)ANTHRANILATE ISOMERASE"/>
    <property type="match status" value="1"/>
</dbReference>
<proteinExistence type="inferred from homology"/>
<dbReference type="Proteomes" id="UP001180842">
    <property type="component" value="Unassembled WGS sequence"/>
</dbReference>
<keyword evidence="5 9" id="KW-0028">Amino-acid biosynthesis</keyword>
<dbReference type="EC" id="5.3.1.24" evidence="3 9"/>
<dbReference type="AlphaFoldDB" id="A0AAE4HX04"/>
<evidence type="ECO:0000256" key="2">
    <source>
        <dbReference type="ARBA" id="ARBA00004664"/>
    </source>
</evidence>
<keyword evidence="7 9" id="KW-0057">Aromatic amino acid biosynthesis</keyword>
<dbReference type="EMBL" id="JARQAI010000001">
    <property type="protein sequence ID" value="MDT2735565.1"/>
    <property type="molecule type" value="Genomic_DNA"/>
</dbReference>
<comment type="similarity">
    <text evidence="9">Belongs to the TrpF family.</text>
</comment>
<evidence type="ECO:0000256" key="4">
    <source>
        <dbReference type="ARBA" id="ARBA00022272"/>
    </source>
</evidence>
<dbReference type="HAMAP" id="MF_00135">
    <property type="entry name" value="PRAI"/>
    <property type="match status" value="1"/>
</dbReference>
<evidence type="ECO:0000256" key="5">
    <source>
        <dbReference type="ARBA" id="ARBA00022605"/>
    </source>
</evidence>
<dbReference type="InterPro" id="IPR011060">
    <property type="entry name" value="RibuloseP-bd_barrel"/>
</dbReference>
<evidence type="ECO:0000256" key="1">
    <source>
        <dbReference type="ARBA" id="ARBA00001164"/>
    </source>
</evidence>
<evidence type="ECO:0000313" key="14">
    <source>
        <dbReference type="Proteomes" id="UP001269061"/>
    </source>
</evidence>
<dbReference type="Proteomes" id="UP001269061">
    <property type="component" value="Unassembled WGS sequence"/>
</dbReference>
<dbReference type="SUPFAM" id="SSF51366">
    <property type="entry name" value="Ribulose-phoshate binding barrel"/>
    <property type="match status" value="1"/>
</dbReference>
<evidence type="ECO:0000313" key="12">
    <source>
        <dbReference type="EMBL" id="MDT2769413.1"/>
    </source>
</evidence>
<evidence type="ECO:0000313" key="13">
    <source>
        <dbReference type="Proteomes" id="UP001180842"/>
    </source>
</evidence>